<feature type="transmembrane region" description="Helical" evidence="1">
    <location>
        <begin position="159"/>
        <end position="176"/>
    </location>
</feature>
<reference evidence="3 4" key="1">
    <citation type="submission" date="2020-08" db="EMBL/GenBank/DDBJ databases">
        <title>Genomic Encyclopedia of Type Strains, Phase IV (KMG-V): Genome sequencing to study the core and pangenomes of soil and plant-associated prokaryotes.</title>
        <authorList>
            <person name="Whitman W."/>
        </authorList>
    </citation>
    <scope>NUCLEOTIDE SEQUENCE [LARGE SCALE GENOMIC DNA]</scope>
    <source>
        <strain evidence="3 4">M2T3</strain>
    </source>
</reference>
<feature type="transmembrane region" description="Helical" evidence="1">
    <location>
        <begin position="182"/>
        <end position="201"/>
    </location>
</feature>
<feature type="domain" description="CAAX prenyl protease 2/Lysostaphin resistance protein A-like" evidence="2">
    <location>
        <begin position="74"/>
        <end position="221"/>
    </location>
</feature>
<keyword evidence="1" id="KW-0812">Transmembrane</keyword>
<dbReference type="GO" id="GO:0006508">
    <property type="term" value="P:proteolysis"/>
    <property type="evidence" value="ECO:0007669"/>
    <property type="project" value="UniProtKB-KW"/>
</dbReference>
<keyword evidence="3" id="KW-0378">Hydrolase</keyword>
<gene>
    <name evidence="3" type="ORF">HDF25_001616</name>
</gene>
<name>A0A7X0MHT8_9SPHI</name>
<dbReference type="Proteomes" id="UP000521017">
    <property type="component" value="Unassembled WGS sequence"/>
</dbReference>
<feature type="transmembrane region" description="Helical" evidence="1">
    <location>
        <begin position="28"/>
        <end position="55"/>
    </location>
</feature>
<keyword evidence="1" id="KW-0472">Membrane</keyword>
<keyword evidence="1" id="KW-1133">Transmembrane helix</keyword>
<comment type="caution">
    <text evidence="3">The sequence shown here is derived from an EMBL/GenBank/DDBJ whole genome shotgun (WGS) entry which is preliminary data.</text>
</comment>
<dbReference type="EMBL" id="JACHCC010000004">
    <property type="protein sequence ID" value="MBB6499474.1"/>
    <property type="molecule type" value="Genomic_DNA"/>
</dbReference>
<feature type="transmembrane region" description="Helical" evidence="1">
    <location>
        <begin position="213"/>
        <end position="229"/>
    </location>
</feature>
<dbReference type="GO" id="GO:0004175">
    <property type="term" value="F:endopeptidase activity"/>
    <property type="evidence" value="ECO:0007669"/>
    <property type="project" value="UniProtKB-ARBA"/>
</dbReference>
<protein>
    <submittedName>
        <fullName evidence="3">Membrane protease YdiL (CAAX protease family)</fullName>
    </submittedName>
</protein>
<evidence type="ECO:0000313" key="4">
    <source>
        <dbReference type="Proteomes" id="UP000521017"/>
    </source>
</evidence>
<dbReference type="InterPro" id="IPR003675">
    <property type="entry name" value="Rce1/LyrA-like_dom"/>
</dbReference>
<dbReference type="GO" id="GO:0080120">
    <property type="term" value="P:CAAX-box protein maturation"/>
    <property type="evidence" value="ECO:0007669"/>
    <property type="project" value="UniProtKB-ARBA"/>
</dbReference>
<evidence type="ECO:0000259" key="2">
    <source>
        <dbReference type="Pfam" id="PF02517"/>
    </source>
</evidence>
<sequence>MSNLNFELIAYLKNPYLTRIPEKVEHPFLLVFRLGLICLVVGITGGLILGGLIGLKLIPDPGQSSISRTSMSRPVLFIFAVFIGPLVEELVFRAQLRRLSASIAFVAFICGAILTTILQTNWAFMISPFVFVLLYLIYRYRLAGSVTVKFQFWERIFPWHFHLTAICFALVHLSNFENGTGMLSLGLLYTLPQLGVGLILGYTRMNYGLKYSYALHALYNLGPMLLFLYKP</sequence>
<dbReference type="RefSeq" id="WP_184624213.1">
    <property type="nucleotide sequence ID" value="NZ_JACHCC010000004.1"/>
</dbReference>
<proteinExistence type="predicted"/>
<dbReference type="Pfam" id="PF02517">
    <property type="entry name" value="Rce1-like"/>
    <property type="match status" value="1"/>
</dbReference>
<evidence type="ECO:0000256" key="1">
    <source>
        <dbReference type="SAM" id="Phobius"/>
    </source>
</evidence>
<accession>A0A7X0MHT8</accession>
<feature type="transmembrane region" description="Helical" evidence="1">
    <location>
        <begin position="75"/>
        <end position="92"/>
    </location>
</feature>
<feature type="transmembrane region" description="Helical" evidence="1">
    <location>
        <begin position="122"/>
        <end position="138"/>
    </location>
</feature>
<dbReference type="AlphaFoldDB" id="A0A7X0MHT8"/>
<evidence type="ECO:0000313" key="3">
    <source>
        <dbReference type="EMBL" id="MBB6499474.1"/>
    </source>
</evidence>
<organism evidence="3 4">
    <name type="scientific">Pedobacter cryoconitis</name>
    <dbReference type="NCBI Taxonomy" id="188932"/>
    <lineage>
        <taxon>Bacteria</taxon>
        <taxon>Pseudomonadati</taxon>
        <taxon>Bacteroidota</taxon>
        <taxon>Sphingobacteriia</taxon>
        <taxon>Sphingobacteriales</taxon>
        <taxon>Sphingobacteriaceae</taxon>
        <taxon>Pedobacter</taxon>
    </lineage>
</organism>
<feature type="transmembrane region" description="Helical" evidence="1">
    <location>
        <begin position="99"/>
        <end position="116"/>
    </location>
</feature>
<keyword evidence="3" id="KW-0645">Protease</keyword>